<gene>
    <name evidence="3" type="ORF">Rmf_33220</name>
</gene>
<keyword evidence="4" id="KW-1185">Reference proteome</keyword>
<protein>
    <recommendedName>
        <fullName evidence="2">IraD/Gp25-like domain-containing protein</fullName>
    </recommendedName>
</protein>
<name>A0ABM7Y660_9PROT</name>
<dbReference type="Pfam" id="PF04965">
    <property type="entry name" value="GPW_gp25"/>
    <property type="match status" value="1"/>
</dbReference>
<dbReference type="NCBIfam" id="TIGR03357">
    <property type="entry name" value="VI_zyme"/>
    <property type="match status" value="1"/>
</dbReference>
<evidence type="ECO:0000256" key="1">
    <source>
        <dbReference type="SAM" id="MobiDB-lite"/>
    </source>
</evidence>
<evidence type="ECO:0000313" key="4">
    <source>
        <dbReference type="Proteomes" id="UP000831327"/>
    </source>
</evidence>
<evidence type="ECO:0000313" key="3">
    <source>
        <dbReference type="EMBL" id="BDG73393.1"/>
    </source>
</evidence>
<accession>A0ABM7Y660</accession>
<sequence length="217" mass="24544">MRRRARTAPPFSDRAAIRERAARLRQTGNCSRRTSARRASQGRACGRPAPEGKKMSDTRSSPRIRLPLLDRLLDADPDSPRDPPLSQSLAVEQLRTAVRRDLEALLNARRRRLPPLPGLAELPLSPVGYGVPDPTAGSFTEEDRRVALSREIQATITRFEPRLTNVKVQLRQEERESIDRVLRLRIEAILRTDPVPEHISFETVVRPTTLDVAVRED</sequence>
<dbReference type="SUPFAM" id="SSF160719">
    <property type="entry name" value="gpW/gp25-like"/>
    <property type="match status" value="1"/>
</dbReference>
<dbReference type="PANTHER" id="PTHR38595">
    <property type="entry name" value="CYTOPLASMIC PROTEIN-RELATED"/>
    <property type="match status" value="1"/>
</dbReference>
<evidence type="ECO:0000259" key="2">
    <source>
        <dbReference type="Pfam" id="PF04965"/>
    </source>
</evidence>
<proteinExistence type="predicted"/>
<dbReference type="InterPro" id="IPR017737">
    <property type="entry name" value="TssE1-like"/>
</dbReference>
<feature type="domain" description="IraD/Gp25-like" evidence="2">
    <location>
        <begin position="93"/>
        <end position="194"/>
    </location>
</feature>
<dbReference type="EMBL" id="AP025637">
    <property type="protein sequence ID" value="BDG73393.1"/>
    <property type="molecule type" value="Genomic_DNA"/>
</dbReference>
<reference evidence="3 4" key="1">
    <citation type="journal article" date="2016" name="Microbes Environ.">
        <title>Phylogenetically diverse aerobic anoxygenic phototrophic bacteria isolated from epilithic biofilms in Tama river, Japan.</title>
        <authorList>
            <person name="Hirose S."/>
            <person name="Matsuura K."/>
            <person name="Haruta S."/>
        </authorList>
    </citation>
    <scope>NUCLEOTIDE SEQUENCE [LARGE SCALE GENOMIC DNA]</scope>
    <source>
        <strain evidence="3 4">S08</strain>
    </source>
</reference>
<dbReference type="InterPro" id="IPR007048">
    <property type="entry name" value="IraD/Gp25-like"/>
</dbReference>
<dbReference type="Proteomes" id="UP000831327">
    <property type="component" value="Chromosome"/>
</dbReference>
<dbReference type="InterPro" id="IPR053176">
    <property type="entry name" value="T6SS_TssE1-like"/>
</dbReference>
<dbReference type="Gene3D" id="3.10.450.40">
    <property type="match status" value="1"/>
</dbReference>
<organism evidence="3 4">
    <name type="scientific">Roseomonas fluvialis</name>
    <dbReference type="NCBI Taxonomy" id="1750527"/>
    <lineage>
        <taxon>Bacteria</taxon>
        <taxon>Pseudomonadati</taxon>
        <taxon>Pseudomonadota</taxon>
        <taxon>Alphaproteobacteria</taxon>
        <taxon>Acetobacterales</taxon>
        <taxon>Roseomonadaceae</taxon>
        <taxon>Roseomonas</taxon>
    </lineage>
</organism>
<dbReference type="PANTHER" id="PTHR38595:SF1">
    <property type="entry name" value="TYPE VI SECRETION SYSTEM COMPONENT TSSE1"/>
    <property type="match status" value="1"/>
</dbReference>
<feature type="region of interest" description="Disordered" evidence="1">
    <location>
        <begin position="23"/>
        <end position="64"/>
    </location>
</feature>